<evidence type="ECO:0000313" key="3">
    <source>
        <dbReference type="EMBL" id="PZD80368.1"/>
    </source>
</evidence>
<dbReference type="PANTHER" id="PTHR37089">
    <property type="entry name" value="PROTEIN U-RELATED"/>
    <property type="match status" value="1"/>
</dbReference>
<keyword evidence="1" id="KW-0732">Signal</keyword>
<dbReference type="InterPro" id="IPR053167">
    <property type="entry name" value="Spore_coat_component"/>
</dbReference>
<proteinExistence type="predicted"/>
<dbReference type="OMA" id="GMLQYRC"/>
<protein>
    <submittedName>
        <fullName evidence="3">SCPU domain-containing protein</fullName>
    </submittedName>
</protein>
<feature type="signal peptide" evidence="1">
    <location>
        <begin position="1"/>
        <end position="20"/>
    </location>
</feature>
<organism evidence="3 4">
    <name type="scientific">Acidithiobacillus ferrooxidans</name>
    <name type="common">Thiobacillus ferrooxidans</name>
    <dbReference type="NCBI Taxonomy" id="920"/>
    <lineage>
        <taxon>Bacteria</taxon>
        <taxon>Pseudomonadati</taxon>
        <taxon>Pseudomonadota</taxon>
        <taxon>Acidithiobacillia</taxon>
        <taxon>Acidithiobacillales</taxon>
        <taxon>Acidithiobacillaceae</taxon>
        <taxon>Acidithiobacillus</taxon>
    </lineage>
</organism>
<evidence type="ECO:0000259" key="2">
    <source>
        <dbReference type="Pfam" id="PF05229"/>
    </source>
</evidence>
<evidence type="ECO:0000313" key="4">
    <source>
        <dbReference type="Proteomes" id="UP000248886"/>
    </source>
</evidence>
<dbReference type="Proteomes" id="UP000248886">
    <property type="component" value="Unassembled WGS sequence"/>
</dbReference>
<dbReference type="RefSeq" id="WP_009562187.1">
    <property type="nucleotide sequence ID" value="NZ_AP025160.1"/>
</dbReference>
<dbReference type="AlphaFoldDB" id="A0A2W1K107"/>
<dbReference type="PANTHER" id="PTHR37089:SF4">
    <property type="entry name" value="EXPORTED PROTEIN"/>
    <property type="match status" value="1"/>
</dbReference>
<feature type="domain" description="Spore coat protein U/FanG" evidence="2">
    <location>
        <begin position="16"/>
        <end position="151"/>
    </location>
</feature>
<dbReference type="EMBL" id="QKQP01000006">
    <property type="protein sequence ID" value="PZD80368.1"/>
    <property type="molecule type" value="Genomic_DNA"/>
</dbReference>
<accession>A0A2W1K107</accession>
<reference evidence="3 4" key="1">
    <citation type="submission" date="2018-06" db="EMBL/GenBank/DDBJ databases">
        <title>Draft sequence of Acidithiobacillus ferrooxidans CCM 4253.</title>
        <authorList>
            <person name="Moya-Beltran A."/>
            <person name="Castro M."/>
            <person name="Covarrubias P.C."/>
            <person name="Issotta F."/>
            <person name="Janiczek O."/>
            <person name="Mandl M."/>
            <person name="Kucera J."/>
            <person name="Quatrini R."/>
        </authorList>
    </citation>
    <scope>NUCLEOTIDE SEQUENCE [LARGE SCALE GENOMIC DNA]</scope>
    <source>
        <strain evidence="3 4">CCM 4253</strain>
    </source>
</reference>
<dbReference type="GeneID" id="65279409"/>
<name>A0A2W1K107_ACIFR</name>
<sequence length="154" mass="15584">MKRKLALAALLIFAPTAVDAACSVTATGVAFGTYVPSAASNSTGTVTVSCSATLGLLFNWTIALNAGVNSGGSFSNRRMASGNSYLSYQLYTDSGHTTVWGDGTSGTATVSGNCLISFLGIPCSGSATVYGQIPALQNPSPGAYTDTITVTVTY</sequence>
<comment type="caution">
    <text evidence="3">The sequence shown here is derived from an EMBL/GenBank/DDBJ whole genome shotgun (WGS) entry which is preliminary data.</text>
</comment>
<dbReference type="OrthoDB" id="7427886at2"/>
<dbReference type="InterPro" id="IPR007893">
    <property type="entry name" value="Spore_coat_U/FanG"/>
</dbReference>
<dbReference type="SMART" id="SM00972">
    <property type="entry name" value="SCPU"/>
    <property type="match status" value="1"/>
</dbReference>
<evidence type="ECO:0000256" key="1">
    <source>
        <dbReference type="SAM" id="SignalP"/>
    </source>
</evidence>
<dbReference type="Pfam" id="PF05229">
    <property type="entry name" value="SCPU"/>
    <property type="match status" value="1"/>
</dbReference>
<gene>
    <name evidence="3" type="ORF">DN052_12770</name>
</gene>
<feature type="chain" id="PRO_5016118765" evidence="1">
    <location>
        <begin position="21"/>
        <end position="154"/>
    </location>
</feature>